<name>A0A366HUC8_9BACT</name>
<reference evidence="2 3" key="1">
    <citation type="submission" date="2018-06" db="EMBL/GenBank/DDBJ databases">
        <title>Genomic Encyclopedia of Type Strains, Phase IV (KMG-IV): sequencing the most valuable type-strain genomes for metagenomic binning, comparative biology and taxonomic classification.</title>
        <authorList>
            <person name="Goeker M."/>
        </authorList>
    </citation>
    <scope>NUCLEOTIDE SEQUENCE [LARGE SCALE GENOMIC DNA]</scope>
    <source>
        <strain evidence="2 3">DSM 25532</strain>
    </source>
</reference>
<dbReference type="OrthoDB" id="189386at2"/>
<gene>
    <name evidence="2" type="ORF">DES53_102905</name>
</gene>
<evidence type="ECO:0000313" key="2">
    <source>
        <dbReference type="EMBL" id="RBP46514.1"/>
    </source>
</evidence>
<evidence type="ECO:0000313" key="3">
    <source>
        <dbReference type="Proteomes" id="UP000253426"/>
    </source>
</evidence>
<protein>
    <submittedName>
        <fullName evidence="2">Uncharacterized protein</fullName>
    </submittedName>
</protein>
<dbReference type="AlphaFoldDB" id="A0A366HUC8"/>
<proteinExistence type="predicted"/>
<comment type="caution">
    <text evidence="2">The sequence shown here is derived from an EMBL/GenBank/DDBJ whole genome shotgun (WGS) entry which is preliminary data.</text>
</comment>
<feature type="coiled-coil region" evidence="1">
    <location>
        <begin position="261"/>
        <end position="295"/>
    </location>
</feature>
<organism evidence="2 3">
    <name type="scientific">Roseimicrobium gellanilyticum</name>
    <dbReference type="NCBI Taxonomy" id="748857"/>
    <lineage>
        <taxon>Bacteria</taxon>
        <taxon>Pseudomonadati</taxon>
        <taxon>Verrucomicrobiota</taxon>
        <taxon>Verrucomicrobiia</taxon>
        <taxon>Verrucomicrobiales</taxon>
        <taxon>Verrucomicrobiaceae</taxon>
        <taxon>Roseimicrobium</taxon>
    </lineage>
</organism>
<sequence>MDFKIWALVAVTVFIGGFASFTGYFSKLDSAQHAYAEAKAELEELEKELGEGDESEAPGESDADKLKQLVAVYEGLEAKKRALSDEIAELEGRKTSGLKVFRDVVDDARAGSVGMPSADVPYRNGQILKEVRIQKVTDTELTLAHSEGVAKLRADELPPDLKDRFRLGMEPYISMAKIEALNPAPATAAKSAPNSKATTASTYPSVSAVEAIQQSIAANEEKITSTRAIWVTWANRVTSLRFQASNAKAAGRPTYTLNQQAAEAEKQAHDLDQQLTQLRAEDERLRRKLTQARKDAVQARSSGSQR</sequence>
<accession>A0A366HUC8</accession>
<keyword evidence="3" id="KW-1185">Reference proteome</keyword>
<dbReference type="RefSeq" id="WP_113958020.1">
    <property type="nucleotide sequence ID" value="NZ_QNRR01000002.1"/>
</dbReference>
<evidence type="ECO:0000256" key="1">
    <source>
        <dbReference type="SAM" id="Coils"/>
    </source>
</evidence>
<keyword evidence="1" id="KW-0175">Coiled coil</keyword>
<feature type="coiled-coil region" evidence="1">
    <location>
        <begin position="28"/>
        <end position="93"/>
    </location>
</feature>
<dbReference type="Proteomes" id="UP000253426">
    <property type="component" value="Unassembled WGS sequence"/>
</dbReference>
<dbReference type="EMBL" id="QNRR01000002">
    <property type="protein sequence ID" value="RBP46514.1"/>
    <property type="molecule type" value="Genomic_DNA"/>
</dbReference>